<gene>
    <name evidence="5" type="ORF">TEA_018037</name>
</gene>
<dbReference type="GO" id="GO:0008270">
    <property type="term" value="F:zinc ion binding"/>
    <property type="evidence" value="ECO:0007669"/>
    <property type="project" value="InterPro"/>
</dbReference>
<dbReference type="Pfam" id="PF14432">
    <property type="entry name" value="DYW_deaminase"/>
    <property type="match status" value="1"/>
</dbReference>
<evidence type="ECO:0000259" key="4">
    <source>
        <dbReference type="Pfam" id="PF14432"/>
    </source>
</evidence>
<dbReference type="InterPro" id="IPR032867">
    <property type="entry name" value="DYW_dom"/>
</dbReference>
<feature type="repeat" description="PPR" evidence="3">
    <location>
        <begin position="234"/>
        <end position="268"/>
    </location>
</feature>
<dbReference type="InterPro" id="IPR002885">
    <property type="entry name" value="PPR_rpt"/>
</dbReference>
<dbReference type="Pfam" id="PF13041">
    <property type="entry name" value="PPR_2"/>
    <property type="match status" value="3"/>
</dbReference>
<sequence>MSSTSNYYCSLLKLCCEAHNQIQAKKLHCLILKTVTHPETFLWNNLINTYAKLRNLTYARHVFDQIPQPNLFSWNTVLSAYVKFGQIPAMQEIFIRMPCRDGVSWNLIISGYACHRSCYESVELYRLMLRDGSINLTRITFSTMLVLSSNRGCIDLGRQIHGQIVKFGFESYVFVRSPLVDMYSKAGLIFYAKRVFDELPERNLVMHNTMIMGFLRCGMVEDSKHLFCCMHEKDSISWTTMITGLTQNGMEREAVDMFRKMRTEGLAIDQFTFGSILTACGVLLASKEGKQIHAYVIRTDYMHNVFVGSALVDMYSKCRSIKYAETVFKRMTCKNIVSWTAMVVGYGQNGYSEEAVRIFCEMQRNGIDPDEFTLGSVISSCANLASLEEGAQFHGRALVSGLISFVTVSNALITLYGKCGSIEESHHLFNEMNFRDEISWTALVSGYAQFGKANETIDLFEKMLANGLQPDGVTFIGVLLACSRAGLVEKGCKYFDLMVEQHGIIAIQDHYTCMIDLFSRAGRLEEAKNFVFKMPCKPDAIGWATLLSSCRVHGNMEIGKWAAESLLELEPQNPASYVLLSSMHAAKGKWDEVAQLRRRLRDTGIRKEPGCSWIKYKSRVHIFSADDRSSPYSDQIYAKLEKLYCKMIEEGYVPDMSSVLHDVEMSEKIRMLNHHSEKLAIAFGLIFIPCGLPIRVVKNLRVCGDCHNATKFISKITQREILVRDSVRYHLFKDGTCSCGDFW</sequence>
<feature type="repeat" description="PPR" evidence="3">
    <location>
        <begin position="335"/>
        <end position="369"/>
    </location>
</feature>
<proteinExistence type="inferred from homology"/>
<dbReference type="InterPro" id="IPR046960">
    <property type="entry name" value="PPR_At4g14850-like_plant"/>
</dbReference>
<dbReference type="AlphaFoldDB" id="A0A4S4DH22"/>
<feature type="domain" description="DYW" evidence="4">
    <location>
        <begin position="651"/>
        <end position="743"/>
    </location>
</feature>
<keyword evidence="2" id="KW-0677">Repeat</keyword>
<protein>
    <recommendedName>
        <fullName evidence="4">DYW domain-containing protein</fullName>
    </recommendedName>
</protein>
<dbReference type="PROSITE" id="PS51375">
    <property type="entry name" value="PPR"/>
    <property type="match status" value="3"/>
</dbReference>
<dbReference type="GO" id="GO:0003723">
    <property type="term" value="F:RNA binding"/>
    <property type="evidence" value="ECO:0007669"/>
    <property type="project" value="InterPro"/>
</dbReference>
<name>A0A4S4DH22_CAMSN</name>
<dbReference type="Gene3D" id="1.25.40.10">
    <property type="entry name" value="Tetratricopeptide repeat domain"/>
    <property type="match status" value="4"/>
</dbReference>
<accession>A0A4S4DH22</accession>
<dbReference type="FunFam" id="1.25.40.10:FF:000442">
    <property type="entry name" value="Pentatricopeptide repeat-containing protein At3g49710"/>
    <property type="match status" value="1"/>
</dbReference>
<dbReference type="GO" id="GO:0009451">
    <property type="term" value="P:RNA modification"/>
    <property type="evidence" value="ECO:0007669"/>
    <property type="project" value="InterPro"/>
</dbReference>
<feature type="repeat" description="PPR" evidence="3">
    <location>
        <begin position="436"/>
        <end position="470"/>
    </location>
</feature>
<dbReference type="InterPro" id="IPR046848">
    <property type="entry name" value="E_motif"/>
</dbReference>
<evidence type="ECO:0000256" key="3">
    <source>
        <dbReference type="PROSITE-ProRule" id="PRU00708"/>
    </source>
</evidence>
<comment type="caution">
    <text evidence="5">The sequence shown here is derived from an EMBL/GenBank/DDBJ whole genome shotgun (WGS) entry which is preliminary data.</text>
</comment>
<dbReference type="Proteomes" id="UP000306102">
    <property type="component" value="Unassembled WGS sequence"/>
</dbReference>
<dbReference type="FunFam" id="1.25.40.10:FF:000629">
    <property type="entry name" value="Putative pentatricopeptide repeat-containing protein"/>
    <property type="match status" value="1"/>
</dbReference>
<dbReference type="PANTHER" id="PTHR47926:SF511">
    <property type="entry name" value="PENTATRICOPEPTIDE REPEAT-CONTAINING PROTEIN"/>
    <property type="match status" value="1"/>
</dbReference>
<dbReference type="EMBL" id="SDRB02011255">
    <property type="protein sequence ID" value="THG02073.1"/>
    <property type="molecule type" value="Genomic_DNA"/>
</dbReference>
<evidence type="ECO:0000313" key="6">
    <source>
        <dbReference type="Proteomes" id="UP000306102"/>
    </source>
</evidence>
<keyword evidence="6" id="KW-1185">Reference proteome</keyword>
<dbReference type="NCBIfam" id="TIGR00756">
    <property type="entry name" value="PPR"/>
    <property type="match status" value="3"/>
</dbReference>
<comment type="similarity">
    <text evidence="1">Belongs to the PPR family. PCMP-H subfamily.</text>
</comment>
<organism evidence="5 6">
    <name type="scientific">Camellia sinensis var. sinensis</name>
    <name type="common">China tea</name>
    <dbReference type="NCBI Taxonomy" id="542762"/>
    <lineage>
        <taxon>Eukaryota</taxon>
        <taxon>Viridiplantae</taxon>
        <taxon>Streptophyta</taxon>
        <taxon>Embryophyta</taxon>
        <taxon>Tracheophyta</taxon>
        <taxon>Spermatophyta</taxon>
        <taxon>Magnoliopsida</taxon>
        <taxon>eudicotyledons</taxon>
        <taxon>Gunneridae</taxon>
        <taxon>Pentapetalae</taxon>
        <taxon>asterids</taxon>
        <taxon>Ericales</taxon>
        <taxon>Theaceae</taxon>
        <taxon>Camellia</taxon>
    </lineage>
</organism>
<dbReference type="FunFam" id="1.25.40.10:FF:000284">
    <property type="entry name" value="Pentatricopeptide repeat-containing protein"/>
    <property type="match status" value="1"/>
</dbReference>
<dbReference type="InterPro" id="IPR011990">
    <property type="entry name" value="TPR-like_helical_dom_sf"/>
</dbReference>
<dbReference type="Pfam" id="PF01535">
    <property type="entry name" value="PPR"/>
    <property type="match status" value="7"/>
</dbReference>
<evidence type="ECO:0000313" key="5">
    <source>
        <dbReference type="EMBL" id="THG02073.1"/>
    </source>
</evidence>
<evidence type="ECO:0000256" key="2">
    <source>
        <dbReference type="ARBA" id="ARBA00022737"/>
    </source>
</evidence>
<dbReference type="Pfam" id="PF20431">
    <property type="entry name" value="E_motif"/>
    <property type="match status" value="1"/>
</dbReference>
<evidence type="ECO:0000256" key="1">
    <source>
        <dbReference type="ARBA" id="ARBA00006643"/>
    </source>
</evidence>
<dbReference type="FunFam" id="1.25.40.10:FF:000472">
    <property type="entry name" value="Putative pentatricopeptide repeat-containing protein"/>
    <property type="match status" value="1"/>
</dbReference>
<reference evidence="5 6" key="1">
    <citation type="journal article" date="2018" name="Proc. Natl. Acad. Sci. U.S.A.">
        <title>Draft genome sequence of Camellia sinensis var. sinensis provides insights into the evolution of the tea genome and tea quality.</title>
        <authorList>
            <person name="Wei C."/>
            <person name="Yang H."/>
            <person name="Wang S."/>
            <person name="Zhao J."/>
            <person name="Liu C."/>
            <person name="Gao L."/>
            <person name="Xia E."/>
            <person name="Lu Y."/>
            <person name="Tai Y."/>
            <person name="She G."/>
            <person name="Sun J."/>
            <person name="Cao H."/>
            <person name="Tong W."/>
            <person name="Gao Q."/>
            <person name="Li Y."/>
            <person name="Deng W."/>
            <person name="Jiang X."/>
            <person name="Wang W."/>
            <person name="Chen Q."/>
            <person name="Zhang S."/>
            <person name="Li H."/>
            <person name="Wu J."/>
            <person name="Wang P."/>
            <person name="Li P."/>
            <person name="Shi C."/>
            <person name="Zheng F."/>
            <person name="Jian J."/>
            <person name="Huang B."/>
            <person name="Shan D."/>
            <person name="Shi M."/>
            <person name="Fang C."/>
            <person name="Yue Y."/>
            <person name="Li F."/>
            <person name="Li D."/>
            <person name="Wei S."/>
            <person name="Han B."/>
            <person name="Jiang C."/>
            <person name="Yin Y."/>
            <person name="Xia T."/>
            <person name="Zhang Z."/>
            <person name="Bennetzen J.L."/>
            <person name="Zhao S."/>
            <person name="Wan X."/>
        </authorList>
    </citation>
    <scope>NUCLEOTIDE SEQUENCE [LARGE SCALE GENOMIC DNA]</scope>
    <source>
        <strain evidence="6">cv. Shuchazao</strain>
        <tissue evidence="5">Leaf</tissue>
    </source>
</reference>
<dbReference type="PANTHER" id="PTHR47926">
    <property type="entry name" value="PENTATRICOPEPTIDE REPEAT-CONTAINING PROTEIN"/>
    <property type="match status" value="1"/>
</dbReference>
<dbReference type="FunFam" id="1.25.40.10:FF:000366">
    <property type="entry name" value="Pentatricopeptide (PPR) repeat-containing protein"/>
    <property type="match status" value="1"/>
</dbReference>